<dbReference type="GO" id="GO:0003677">
    <property type="term" value="F:DNA binding"/>
    <property type="evidence" value="ECO:0007669"/>
    <property type="project" value="InterPro"/>
</dbReference>
<dbReference type="Gene3D" id="3.90.1570.30">
    <property type="match status" value="1"/>
</dbReference>
<evidence type="ECO:0000256" key="1">
    <source>
        <dbReference type="SAM" id="Coils"/>
    </source>
</evidence>
<reference evidence="3 4" key="1">
    <citation type="submission" date="2016-10" db="EMBL/GenBank/DDBJ databases">
        <authorList>
            <person name="de Groot N.N."/>
        </authorList>
    </citation>
    <scope>NUCLEOTIDE SEQUENCE [LARGE SCALE GENOMIC DNA]</scope>
    <source>
        <strain evidence="3 4">DSM 24015</strain>
    </source>
</reference>
<dbReference type="RefSeq" id="WP_092737069.1">
    <property type="nucleotide sequence ID" value="NZ_FNAS01000012.1"/>
</dbReference>
<organism evidence="3 4">
    <name type="scientific">Riemerella columbipharyngis</name>
    <dbReference type="NCBI Taxonomy" id="1071918"/>
    <lineage>
        <taxon>Bacteria</taxon>
        <taxon>Pseudomonadati</taxon>
        <taxon>Bacteroidota</taxon>
        <taxon>Flavobacteriia</taxon>
        <taxon>Flavobacteriales</taxon>
        <taxon>Weeksellaceae</taxon>
        <taxon>Riemerella</taxon>
    </lineage>
</organism>
<feature type="coiled-coil region" evidence="1">
    <location>
        <begin position="144"/>
        <end position="192"/>
    </location>
</feature>
<dbReference type="InterPro" id="IPR014001">
    <property type="entry name" value="Helicase_ATP-bd"/>
</dbReference>
<evidence type="ECO:0000313" key="4">
    <source>
        <dbReference type="Proteomes" id="UP000198517"/>
    </source>
</evidence>
<dbReference type="Gene3D" id="3.40.50.300">
    <property type="entry name" value="P-loop containing nucleotide triphosphate hydrolases"/>
    <property type="match status" value="2"/>
</dbReference>
<dbReference type="GO" id="GO:0005829">
    <property type="term" value="C:cytosol"/>
    <property type="evidence" value="ECO:0007669"/>
    <property type="project" value="TreeGrafter"/>
</dbReference>
<dbReference type="OrthoDB" id="9759819at2"/>
<evidence type="ECO:0000259" key="2">
    <source>
        <dbReference type="PROSITE" id="PS51192"/>
    </source>
</evidence>
<dbReference type="EMBL" id="FNAS01000012">
    <property type="protein sequence ID" value="SDE54947.1"/>
    <property type="molecule type" value="Genomic_DNA"/>
</dbReference>
<keyword evidence="4" id="KW-1185">Reference proteome</keyword>
<dbReference type="PANTHER" id="PTHR47396">
    <property type="entry name" value="TYPE I RESTRICTION ENZYME ECOKI R PROTEIN"/>
    <property type="match status" value="1"/>
</dbReference>
<dbReference type="SMART" id="SM00487">
    <property type="entry name" value="DEXDc"/>
    <property type="match status" value="1"/>
</dbReference>
<proteinExistence type="predicted"/>
<dbReference type="PROSITE" id="PS51192">
    <property type="entry name" value="HELICASE_ATP_BIND_1"/>
    <property type="match status" value="1"/>
</dbReference>
<gene>
    <name evidence="3" type="ORF">SAMN05421544_11257</name>
</gene>
<dbReference type="GO" id="GO:0006304">
    <property type="term" value="P:DNA modification"/>
    <property type="evidence" value="ECO:0007669"/>
    <property type="project" value="InterPro"/>
</dbReference>
<dbReference type="InterPro" id="IPR013670">
    <property type="entry name" value="EcoEI_R_C_dom"/>
</dbReference>
<feature type="domain" description="Helicase ATP-binding" evidence="2">
    <location>
        <begin position="385"/>
        <end position="544"/>
    </location>
</feature>
<dbReference type="InterPro" id="IPR027417">
    <property type="entry name" value="P-loop_NTPase"/>
</dbReference>
<dbReference type="Pfam" id="PF04851">
    <property type="entry name" value="ResIII"/>
    <property type="match status" value="1"/>
</dbReference>
<dbReference type="CDD" id="cd18032">
    <property type="entry name" value="DEXHc_RE_I_III_res"/>
    <property type="match status" value="1"/>
</dbReference>
<keyword evidence="1" id="KW-0175">Coiled coil</keyword>
<dbReference type="SUPFAM" id="SSF52540">
    <property type="entry name" value="P-loop containing nucleoside triphosphate hydrolases"/>
    <property type="match status" value="2"/>
</dbReference>
<dbReference type="InterPro" id="IPR006935">
    <property type="entry name" value="Helicase/UvrB_N"/>
</dbReference>
<dbReference type="AlphaFoldDB" id="A0A1G7DTW8"/>
<sequence>MRTNFAFLQKEFPQWYDEVRQAEQFTYTAPKYAALSCRIVLEKALYWLYQQDEDLTLPYDTKLSSLLFNDDFKNIVPPSMFRELDIVRRFGNYAAHGKRVRALEALQSLKNIFRFLAFVSKLYSQDNPEVPAFDERVIPYGDEQDKTKKELQALAEANERQQQENAALLAKQKALEAENAKLKQAHQAILDEVAARKNERKAQFSDVESIVKPIVSEKETRETLINLMLREAGWQRFEQGVDIEYRVGGMPLSTNPSGVGYVDYVLWGKNGKPLAIVEAKKTLYDASKGKHQAVLYANALEQQFGQRPIIFYTNGFSTYLWEDTFYPPRQVFGFYTQEELESLLHKRSERQDLRQFEADRAIAGRPYQLEAVQRVAENLVTTLNGELKGKHRKALLVMATGSGKTRTAASLVDMLTKCNWAKRVLFLADRNALVTQAKNAFKDYLPQLSAIDLTKEKSDQSARIVFSTYPTILNRIDQLNETGERPFGIGHFDLIIIDEAHRSVYQKYQAIFDYFDTLLIGLTATPKKEIDRNTYQLFEIEDDNPTFAYELDTAVKEGYLVPPKAFSVPVKYPRQGIRYKELKEKDKEEIEMLFGIDGQENDDFEVNKTQINKTLFNADTIDKVLHYLMNNGLKVDSGDKLGKTIIFAKNHRHAVFIEERFNKIYPEYSGEFLQVIDNYNDKAQDLLEAFCYDKGEEKNPQIAVSVDMMDTGVDAPRVLNLVFFKEVKSYTKYWQMIGRGTRKCPNLFGENQDKEFFLIFDICGNFEYFDEYPEGYQADGVKSLQTQMFETQLEIVYQIQQQENISNDLRALMEFYINDLHSKVNLLNENKIEVRKHWQYVRKYKERSAWVSLDRNAVMEIRQHLSAMVVNTEDKDEMAKKFDFIIYQLSLAILKSEPKQKTLMSKVLEIRNRLGKKLNIPSVREKEDFIKTMGTPDFFHNIDLVRLEKVRIELRDLIKFIKDEGNIPIVYTNIEDDLDKDAVNTVDLLQNYTSLQNYKDRVEHFIRRNRNHLVIDKLYRNIPITPVELERLEIFFIHENFEPSEIKKKSNTKSLGEFVRSVLGMDEKAAQEHFAQFISEENLSSNQIRFIDQIIKYLTKNGVLDKTMLTRPPFTERSDNGILGVFSDIEKAYKVIQLVEELSKNAGVA</sequence>
<dbReference type="Pfam" id="PF08463">
    <property type="entry name" value="EcoEI_R_C"/>
    <property type="match status" value="1"/>
</dbReference>
<dbReference type="InterPro" id="IPR050742">
    <property type="entry name" value="Helicase_Restrict-Modif_Enz"/>
</dbReference>
<dbReference type="GO" id="GO:0005524">
    <property type="term" value="F:ATP binding"/>
    <property type="evidence" value="ECO:0007669"/>
    <property type="project" value="InterPro"/>
</dbReference>
<accession>A0A1G7DTW8</accession>
<dbReference type="PANTHER" id="PTHR47396:SF1">
    <property type="entry name" value="ATP-DEPENDENT HELICASE IRC3-RELATED"/>
    <property type="match status" value="1"/>
</dbReference>
<dbReference type="InterPro" id="IPR025285">
    <property type="entry name" value="DUF4145"/>
</dbReference>
<dbReference type="Pfam" id="PF13643">
    <property type="entry name" value="DUF4145"/>
    <property type="match status" value="1"/>
</dbReference>
<dbReference type="CDD" id="cd18799">
    <property type="entry name" value="SF2_C_EcoAI-like"/>
    <property type="match status" value="1"/>
</dbReference>
<dbReference type="Proteomes" id="UP000198517">
    <property type="component" value="Unassembled WGS sequence"/>
</dbReference>
<evidence type="ECO:0000313" key="3">
    <source>
        <dbReference type="EMBL" id="SDE54947.1"/>
    </source>
</evidence>
<dbReference type="STRING" id="1071918.SAMN05421544_11257"/>
<name>A0A1G7DTW8_9FLAO</name>
<dbReference type="GO" id="GO:0016787">
    <property type="term" value="F:hydrolase activity"/>
    <property type="evidence" value="ECO:0007669"/>
    <property type="project" value="InterPro"/>
</dbReference>
<protein>
    <submittedName>
        <fullName evidence="3">Type I restriction enzyme, R subunit</fullName>
    </submittedName>
</protein>